<organism evidence="2 3">
    <name type="scientific">Halosimplex aquaticum</name>
    <dbReference type="NCBI Taxonomy" id="3026162"/>
    <lineage>
        <taxon>Archaea</taxon>
        <taxon>Methanobacteriati</taxon>
        <taxon>Methanobacteriota</taxon>
        <taxon>Stenosarchaea group</taxon>
        <taxon>Halobacteria</taxon>
        <taxon>Halobacteriales</taxon>
        <taxon>Haloarculaceae</taxon>
        <taxon>Halosimplex</taxon>
    </lineage>
</organism>
<proteinExistence type="predicted"/>
<dbReference type="EMBL" id="JBHTAS010000001">
    <property type="protein sequence ID" value="MFC7142761.1"/>
    <property type="molecule type" value="Genomic_DNA"/>
</dbReference>
<keyword evidence="3" id="KW-1185">Reference proteome</keyword>
<gene>
    <name evidence="2" type="ORF">ACFQMA_23360</name>
</gene>
<dbReference type="GeneID" id="78823110"/>
<dbReference type="RefSeq" id="WP_274323813.1">
    <property type="nucleotide sequence ID" value="NZ_CP118158.1"/>
</dbReference>
<reference evidence="2 3" key="1">
    <citation type="journal article" date="2019" name="Int. J. Syst. Evol. Microbiol.">
        <title>The Global Catalogue of Microorganisms (GCM) 10K type strain sequencing project: providing services to taxonomists for standard genome sequencing and annotation.</title>
        <authorList>
            <consortium name="The Broad Institute Genomics Platform"/>
            <consortium name="The Broad Institute Genome Sequencing Center for Infectious Disease"/>
            <person name="Wu L."/>
            <person name="Ma J."/>
        </authorList>
    </citation>
    <scope>NUCLEOTIDE SEQUENCE [LARGE SCALE GENOMIC DNA]</scope>
    <source>
        <strain evidence="2 3">XZYJT29</strain>
    </source>
</reference>
<name>A0ABD5Y8W3_9EURY</name>
<dbReference type="AlphaFoldDB" id="A0ABD5Y8W3"/>
<sequence length="113" mass="12210">MTPKGETGVNDGTALPDSVIADLRKDDRRRLVLSRLAESDRALPVSDLARYVAATERDEPAEEVPDGAADAARRDIFQHHLPKLTATGVVRYDSLVGTVELAVDDERVVGDDG</sequence>
<evidence type="ECO:0000313" key="2">
    <source>
        <dbReference type="EMBL" id="MFC7142761.1"/>
    </source>
</evidence>
<evidence type="ECO:0000259" key="1">
    <source>
        <dbReference type="Pfam" id="PF24035"/>
    </source>
</evidence>
<feature type="domain" description="DUF7344" evidence="1">
    <location>
        <begin position="25"/>
        <end position="100"/>
    </location>
</feature>
<comment type="caution">
    <text evidence="2">The sequence shown here is derived from an EMBL/GenBank/DDBJ whole genome shotgun (WGS) entry which is preliminary data.</text>
</comment>
<evidence type="ECO:0000313" key="3">
    <source>
        <dbReference type="Proteomes" id="UP001596432"/>
    </source>
</evidence>
<dbReference type="InterPro" id="IPR055768">
    <property type="entry name" value="DUF7344"/>
</dbReference>
<protein>
    <recommendedName>
        <fullName evidence="1">DUF7344 domain-containing protein</fullName>
    </recommendedName>
</protein>
<dbReference type="Pfam" id="PF24035">
    <property type="entry name" value="DUF7344"/>
    <property type="match status" value="1"/>
</dbReference>
<accession>A0ABD5Y8W3</accession>
<dbReference type="Proteomes" id="UP001596432">
    <property type="component" value="Unassembled WGS sequence"/>
</dbReference>